<dbReference type="Proteomes" id="UP001501295">
    <property type="component" value="Unassembled WGS sequence"/>
</dbReference>
<sequence>MTRTTDLGRFFALLDGMRETTPDDAEFLFDPNTDDGALRRDNLRRYLDLLGARGSGVMLVAEAPGHRGTSVTGVPFMSVRELEATPGLITGDEAGDGFRRPAHPTALWEASSRVVWASLARWRGPLPVSWPIYPNHPFVAGSPLTNRTPRPAEIRAGTPIALALAEAFGIERIVAVGRKSQGALASQGVAADAVRHPAQGGARQFAEGLAALNEAMA</sequence>
<protein>
    <submittedName>
        <fullName evidence="1">Uracil-DNA glycosylase</fullName>
    </submittedName>
</protein>
<dbReference type="SUPFAM" id="SSF52141">
    <property type="entry name" value="Uracil-DNA glycosylase-like"/>
    <property type="match status" value="1"/>
</dbReference>
<proteinExistence type="predicted"/>
<dbReference type="Gene3D" id="3.40.470.10">
    <property type="entry name" value="Uracil-DNA glycosylase-like domain"/>
    <property type="match status" value="1"/>
</dbReference>
<gene>
    <name evidence="1" type="ORF">GCM10025780_21930</name>
</gene>
<dbReference type="InterPro" id="IPR036895">
    <property type="entry name" value="Uracil-DNA_glycosylase-like_sf"/>
</dbReference>
<reference evidence="2" key="1">
    <citation type="journal article" date="2019" name="Int. J. Syst. Evol. Microbiol.">
        <title>The Global Catalogue of Microorganisms (GCM) 10K type strain sequencing project: providing services to taxonomists for standard genome sequencing and annotation.</title>
        <authorList>
            <consortium name="The Broad Institute Genomics Platform"/>
            <consortium name="The Broad Institute Genome Sequencing Center for Infectious Disease"/>
            <person name="Wu L."/>
            <person name="Ma J."/>
        </authorList>
    </citation>
    <scope>NUCLEOTIDE SEQUENCE [LARGE SCALE GENOMIC DNA]</scope>
    <source>
        <strain evidence="2">JCM 18956</strain>
    </source>
</reference>
<comment type="caution">
    <text evidence="1">The sequence shown here is derived from an EMBL/GenBank/DDBJ whole genome shotgun (WGS) entry which is preliminary data.</text>
</comment>
<accession>A0ABP8W265</accession>
<keyword evidence="2" id="KW-1185">Reference proteome</keyword>
<name>A0ABP8W265_9MICO</name>
<evidence type="ECO:0000313" key="1">
    <source>
        <dbReference type="EMBL" id="GAA4676861.1"/>
    </source>
</evidence>
<evidence type="ECO:0000313" key="2">
    <source>
        <dbReference type="Proteomes" id="UP001501295"/>
    </source>
</evidence>
<dbReference type="CDD" id="cd10035">
    <property type="entry name" value="UDG_like"/>
    <property type="match status" value="1"/>
</dbReference>
<dbReference type="EMBL" id="BAABLM010000003">
    <property type="protein sequence ID" value="GAA4676861.1"/>
    <property type="molecule type" value="Genomic_DNA"/>
</dbReference>
<dbReference type="RefSeq" id="WP_345375895.1">
    <property type="nucleotide sequence ID" value="NZ_BAABLM010000003.1"/>
</dbReference>
<organism evidence="1 2">
    <name type="scientific">Frondihabitans cladoniiphilus</name>
    <dbReference type="NCBI Taxonomy" id="715785"/>
    <lineage>
        <taxon>Bacteria</taxon>
        <taxon>Bacillati</taxon>
        <taxon>Actinomycetota</taxon>
        <taxon>Actinomycetes</taxon>
        <taxon>Micrococcales</taxon>
        <taxon>Microbacteriaceae</taxon>
        <taxon>Frondihabitans</taxon>
    </lineage>
</organism>